<comment type="subcellular location">
    <subcellularLocation>
        <location evidence="1 18">Cell inner membrane</location>
        <topology evidence="1 18">Multi-pass membrane protein</topology>
    </subcellularLocation>
</comment>
<dbReference type="GO" id="GO:0017004">
    <property type="term" value="P:cytochrome complex assembly"/>
    <property type="evidence" value="ECO:0007669"/>
    <property type="project" value="UniProtKB-UniRule"/>
</dbReference>
<evidence type="ECO:0000256" key="14">
    <source>
        <dbReference type="ARBA" id="ARBA00023157"/>
    </source>
</evidence>
<feature type="transmembrane region" description="Helical" evidence="18">
    <location>
        <begin position="226"/>
        <end position="257"/>
    </location>
</feature>
<dbReference type="PANTHER" id="PTHR32234">
    <property type="entry name" value="THIOL:DISULFIDE INTERCHANGE PROTEIN DSBD"/>
    <property type="match status" value="1"/>
</dbReference>
<comment type="similarity">
    <text evidence="2 18">Belongs to the thioredoxin family. DsbD subfamily.</text>
</comment>
<comment type="caution">
    <text evidence="18">Lacks conserved residue(s) required for the propagation of feature annotation.</text>
</comment>
<gene>
    <name evidence="18" type="primary">dsbD</name>
    <name evidence="20" type="ORF">DFR37_102253</name>
</gene>
<sequence length="660" mass="69082">MSDLAAGGVGTQSARTRFMQFDPVSAFWSRLIRVLLVAVLLAIALLQAGTAKAEDEFLDPKVAFVFSAAMAAPDRVDIHFKIAPGYYMYRERFEFALAPDSSKLGQPVYPRGTVKHDPTFGKDMEVYHQQVTVSVPLAAGAALPQTLSITGQGCADAGLCYPPMTTQVKLTPAPQGYQLSGQGVVASVPVPRDESAQQAVASPAQPQGVLAMDDMGLASFFADAGWLQVVGLCLLLGVLLTFTPCVLPMAPIVLAVVAGDARQRSVASRGRGLALAAVYVLGVSVVYTVLGVVAGLAGASLAAWLQTPLVLSIFAVLLALLALSMFDVFTLQAPVGVQSALNDKMARIPGGRFGGAFLMGMLSALIVGPCVAAPLAGVLLFISQTGDVVLGGSALFAMAWGQGLLLLILGASSGALLPKAGPWMEGVKRVFGMLLLATAWWMVSPILPAAVTIIGWALLALCAAVLMGAFGSWAQVQSQASSARQLAMAVWRTLGLMLALAAALQVIGLAAGGRDVLRPLAPFASSGLVAGASAVPAGKTQFTQVRSVQELDALLASATRPVMLDFYADWCVSCIEMERFTFSDPAVAAQMAQMTLVQADVTKNTPEDQALLKRFKLFGPPGIMFFDSNGRQLENRRVIGFKNARDFGAVLQQVLAGPPA</sequence>
<feature type="disulfide bond" description="Redox-active" evidence="18">
    <location>
        <begin position="154"/>
        <end position="160"/>
    </location>
</feature>
<evidence type="ECO:0000256" key="16">
    <source>
        <dbReference type="ARBA" id="ARBA00047388"/>
    </source>
</evidence>
<dbReference type="InterPro" id="IPR036249">
    <property type="entry name" value="Thioredoxin-like_sf"/>
</dbReference>
<evidence type="ECO:0000256" key="7">
    <source>
        <dbReference type="ARBA" id="ARBA00022729"/>
    </source>
</evidence>
<dbReference type="PROSITE" id="PS51352">
    <property type="entry name" value="THIOREDOXIN_2"/>
    <property type="match status" value="1"/>
</dbReference>
<evidence type="ECO:0000256" key="17">
    <source>
        <dbReference type="ARBA" id="ARBA00047804"/>
    </source>
</evidence>
<dbReference type="InterPro" id="IPR013766">
    <property type="entry name" value="Thioredoxin_domain"/>
</dbReference>
<comment type="catalytic activity">
    <reaction evidence="17 18">
        <text>[protein]-dithiol + NADP(+) = [protein]-disulfide + NADPH + H(+)</text>
        <dbReference type="Rhea" id="RHEA:18753"/>
        <dbReference type="Rhea" id="RHEA-COMP:10593"/>
        <dbReference type="Rhea" id="RHEA-COMP:10594"/>
        <dbReference type="ChEBI" id="CHEBI:15378"/>
        <dbReference type="ChEBI" id="CHEBI:29950"/>
        <dbReference type="ChEBI" id="CHEBI:50058"/>
        <dbReference type="ChEBI" id="CHEBI:57783"/>
        <dbReference type="ChEBI" id="CHEBI:58349"/>
        <dbReference type="EC" id="1.8.1.8"/>
    </reaction>
</comment>
<protein>
    <recommendedName>
        <fullName evidence="18">Thiol:disulfide interchange protein DsbD</fullName>
        <ecNumber evidence="18">1.8.1.8</ecNumber>
    </recommendedName>
    <alternativeName>
        <fullName evidence="18">Protein-disulfide reductase</fullName>
        <shortName evidence="18">Disulfide reductase</shortName>
    </alternativeName>
</protein>
<dbReference type="SUPFAM" id="SSF52833">
    <property type="entry name" value="Thioredoxin-like"/>
    <property type="match status" value="1"/>
</dbReference>
<feature type="domain" description="Thioredoxin" evidence="19">
    <location>
        <begin position="524"/>
        <end position="656"/>
    </location>
</feature>
<dbReference type="Pfam" id="PF11412">
    <property type="entry name" value="DsbD_N"/>
    <property type="match status" value="1"/>
</dbReference>
<keyword evidence="12 18" id="KW-0520">NAD</keyword>
<keyword evidence="15 18" id="KW-0676">Redox-active center</keyword>
<feature type="transmembrane region" description="Helical" evidence="18">
    <location>
        <begin position="453"/>
        <end position="474"/>
    </location>
</feature>
<dbReference type="InterPro" id="IPR036929">
    <property type="entry name" value="DsbDN_sf"/>
</dbReference>
<dbReference type="GO" id="GO:0009055">
    <property type="term" value="F:electron transfer activity"/>
    <property type="evidence" value="ECO:0007669"/>
    <property type="project" value="UniProtKB-UniRule"/>
</dbReference>
<feature type="disulfide bond" description="Redox-active" evidence="18">
    <location>
        <begin position="571"/>
        <end position="574"/>
    </location>
</feature>
<feature type="transmembrane region" description="Helical" evidence="18">
    <location>
        <begin position="278"/>
        <end position="305"/>
    </location>
</feature>
<dbReference type="CDD" id="cd02953">
    <property type="entry name" value="DsbDgamma"/>
    <property type="match status" value="1"/>
</dbReference>
<evidence type="ECO:0000256" key="8">
    <source>
        <dbReference type="ARBA" id="ARBA00022748"/>
    </source>
</evidence>
<feature type="transmembrane region" description="Helical" evidence="18">
    <location>
        <begin position="311"/>
        <end position="335"/>
    </location>
</feature>
<dbReference type="PANTHER" id="PTHR32234:SF0">
    <property type="entry name" value="THIOL:DISULFIDE INTERCHANGE PROTEIN DSBD"/>
    <property type="match status" value="1"/>
</dbReference>
<evidence type="ECO:0000256" key="12">
    <source>
        <dbReference type="ARBA" id="ARBA00023027"/>
    </source>
</evidence>
<dbReference type="HAMAP" id="MF_00399">
    <property type="entry name" value="DbsD"/>
    <property type="match status" value="1"/>
</dbReference>
<evidence type="ECO:0000256" key="3">
    <source>
        <dbReference type="ARBA" id="ARBA00022448"/>
    </source>
</evidence>
<dbReference type="Pfam" id="PF13899">
    <property type="entry name" value="Thioredoxin_7"/>
    <property type="match status" value="1"/>
</dbReference>
<feature type="transmembrane region" description="Helical" evidence="18">
    <location>
        <begin position="356"/>
        <end position="382"/>
    </location>
</feature>
<dbReference type="EC" id="1.8.1.8" evidence="18"/>
<name>A0A366HGU9_9BURK</name>
<keyword evidence="7" id="KW-0732">Signal</keyword>
<evidence type="ECO:0000256" key="5">
    <source>
        <dbReference type="ARBA" id="ARBA00022519"/>
    </source>
</evidence>
<keyword evidence="21" id="KW-1185">Reference proteome</keyword>
<evidence type="ECO:0000256" key="4">
    <source>
        <dbReference type="ARBA" id="ARBA00022475"/>
    </source>
</evidence>
<reference evidence="20 21" key="1">
    <citation type="submission" date="2018-06" db="EMBL/GenBank/DDBJ databases">
        <title>Genomic Encyclopedia of Type Strains, Phase IV (KMG-IV): sequencing the most valuable type-strain genomes for metagenomic binning, comparative biology and taxonomic classification.</title>
        <authorList>
            <person name="Goeker M."/>
        </authorList>
    </citation>
    <scope>NUCLEOTIDE SEQUENCE [LARGE SCALE GENOMIC DNA]</scope>
    <source>
        <strain evidence="20 21">DSM 25520</strain>
    </source>
</reference>
<keyword evidence="13 18" id="KW-0472">Membrane</keyword>
<dbReference type="GO" id="GO:0005886">
    <property type="term" value="C:plasma membrane"/>
    <property type="evidence" value="ECO:0007669"/>
    <property type="project" value="UniProtKB-SubCell"/>
</dbReference>
<evidence type="ECO:0000256" key="10">
    <source>
        <dbReference type="ARBA" id="ARBA00022989"/>
    </source>
</evidence>
<dbReference type="InterPro" id="IPR003834">
    <property type="entry name" value="Cyt_c_assmbl_TM_dom"/>
</dbReference>
<keyword evidence="14 18" id="KW-1015">Disulfide bond</keyword>
<comment type="function">
    <text evidence="18">Required to facilitate the formation of correct disulfide bonds in some periplasmic proteins and for the assembly of the periplasmic c-type cytochromes. Acts by transferring electrons from cytoplasmic thioredoxin to the periplasm. This transfer involves a cascade of disulfide bond formation and reduction steps.</text>
</comment>
<keyword evidence="11 18" id="KW-0560">Oxidoreductase</keyword>
<evidence type="ECO:0000313" key="21">
    <source>
        <dbReference type="Proteomes" id="UP000253628"/>
    </source>
</evidence>
<evidence type="ECO:0000256" key="9">
    <source>
        <dbReference type="ARBA" id="ARBA00022982"/>
    </source>
</evidence>
<evidence type="ECO:0000256" key="18">
    <source>
        <dbReference type="HAMAP-Rule" id="MF_00399"/>
    </source>
</evidence>
<keyword evidence="8 18" id="KW-0201">Cytochrome c-type biogenesis</keyword>
<keyword evidence="5 18" id="KW-0997">Cell inner membrane</keyword>
<evidence type="ECO:0000256" key="1">
    <source>
        <dbReference type="ARBA" id="ARBA00004429"/>
    </source>
</evidence>
<feature type="transmembrane region" description="Helical" evidence="18">
    <location>
        <begin position="394"/>
        <end position="418"/>
    </location>
</feature>
<feature type="transmembrane region" description="Helical" evidence="18">
    <location>
        <begin position="430"/>
        <end position="447"/>
    </location>
</feature>
<accession>A0A366HGU9</accession>
<dbReference type="EMBL" id="QNRQ01000002">
    <property type="protein sequence ID" value="RBP41874.1"/>
    <property type="molecule type" value="Genomic_DNA"/>
</dbReference>
<evidence type="ECO:0000256" key="15">
    <source>
        <dbReference type="ARBA" id="ARBA00023284"/>
    </source>
</evidence>
<proteinExistence type="inferred from homology"/>
<evidence type="ECO:0000256" key="6">
    <source>
        <dbReference type="ARBA" id="ARBA00022692"/>
    </source>
</evidence>
<comment type="catalytic activity">
    <reaction evidence="16 18">
        <text>[protein]-dithiol + NAD(+) = [protein]-disulfide + NADH + H(+)</text>
        <dbReference type="Rhea" id="RHEA:18749"/>
        <dbReference type="Rhea" id="RHEA-COMP:10593"/>
        <dbReference type="Rhea" id="RHEA-COMP:10594"/>
        <dbReference type="ChEBI" id="CHEBI:15378"/>
        <dbReference type="ChEBI" id="CHEBI:29950"/>
        <dbReference type="ChEBI" id="CHEBI:50058"/>
        <dbReference type="ChEBI" id="CHEBI:57540"/>
        <dbReference type="ChEBI" id="CHEBI:57945"/>
        <dbReference type="EC" id="1.8.1.8"/>
    </reaction>
</comment>
<evidence type="ECO:0000256" key="11">
    <source>
        <dbReference type="ARBA" id="ARBA00023002"/>
    </source>
</evidence>
<dbReference type="Pfam" id="PF02683">
    <property type="entry name" value="DsbD_TM"/>
    <property type="match status" value="1"/>
</dbReference>
<keyword evidence="10 18" id="KW-1133">Transmembrane helix</keyword>
<dbReference type="GO" id="GO:0047134">
    <property type="term" value="F:protein-disulfide reductase [NAD(P)H] activity"/>
    <property type="evidence" value="ECO:0007669"/>
    <property type="project" value="UniProtKB-UniRule"/>
</dbReference>
<dbReference type="Proteomes" id="UP000253628">
    <property type="component" value="Unassembled WGS sequence"/>
</dbReference>
<keyword evidence="4 18" id="KW-1003">Cell membrane</keyword>
<dbReference type="InterPro" id="IPR035671">
    <property type="entry name" value="DsbD_gamma"/>
</dbReference>
<dbReference type="SUPFAM" id="SSF74863">
    <property type="entry name" value="Thiol:disulfide interchange protein DsbD, N-terminal domain (DsbD-alpha)"/>
    <property type="match status" value="1"/>
</dbReference>
<dbReference type="NCBIfam" id="NF001419">
    <property type="entry name" value="PRK00293.1"/>
    <property type="match status" value="1"/>
</dbReference>
<keyword evidence="6 18" id="KW-0812">Transmembrane</keyword>
<comment type="caution">
    <text evidence="20">The sequence shown here is derived from an EMBL/GenBank/DDBJ whole genome shotgun (WGS) entry which is preliminary data.</text>
</comment>
<dbReference type="InterPro" id="IPR022910">
    <property type="entry name" value="Thiol_diS_interchange_DbsD"/>
</dbReference>
<evidence type="ECO:0000313" key="20">
    <source>
        <dbReference type="EMBL" id="RBP41874.1"/>
    </source>
</evidence>
<dbReference type="Gene3D" id="3.40.30.10">
    <property type="entry name" value="Glutaredoxin"/>
    <property type="match status" value="1"/>
</dbReference>
<evidence type="ECO:0000256" key="2">
    <source>
        <dbReference type="ARBA" id="ARBA00007241"/>
    </source>
</evidence>
<dbReference type="InterPro" id="IPR028250">
    <property type="entry name" value="DsbDN"/>
</dbReference>
<dbReference type="AlphaFoldDB" id="A0A366HGU9"/>
<keyword evidence="9 18" id="KW-0249">Electron transport</keyword>
<organism evidence="20 21">
    <name type="scientific">Eoetvoesiella caeni</name>
    <dbReference type="NCBI Taxonomy" id="645616"/>
    <lineage>
        <taxon>Bacteria</taxon>
        <taxon>Pseudomonadati</taxon>
        <taxon>Pseudomonadota</taxon>
        <taxon>Betaproteobacteria</taxon>
        <taxon>Burkholderiales</taxon>
        <taxon>Alcaligenaceae</taxon>
        <taxon>Eoetvoesiella</taxon>
    </lineage>
</organism>
<dbReference type="Gene3D" id="2.60.40.1250">
    <property type="entry name" value="Thiol:disulfide interchange protein DsbD, N-terminal domain"/>
    <property type="match status" value="1"/>
</dbReference>
<keyword evidence="3 18" id="KW-0813">Transport</keyword>
<dbReference type="GO" id="GO:0045454">
    <property type="term" value="P:cell redox homeostasis"/>
    <property type="evidence" value="ECO:0007669"/>
    <property type="project" value="TreeGrafter"/>
</dbReference>
<evidence type="ECO:0000259" key="19">
    <source>
        <dbReference type="PROSITE" id="PS51352"/>
    </source>
</evidence>
<feature type="transmembrane region" description="Helical" evidence="18">
    <location>
        <begin position="486"/>
        <end position="508"/>
    </location>
</feature>
<evidence type="ECO:0000256" key="13">
    <source>
        <dbReference type="ARBA" id="ARBA00023136"/>
    </source>
</evidence>